<dbReference type="Gene3D" id="1.10.10.10">
    <property type="entry name" value="Winged helix-like DNA-binding domain superfamily/Winged helix DNA-binding domain"/>
    <property type="match status" value="1"/>
</dbReference>
<keyword evidence="1" id="KW-0805">Transcription regulation</keyword>
<keyword evidence="2" id="KW-0238">DNA-binding</keyword>
<dbReference type="PROSITE" id="PS01117">
    <property type="entry name" value="HTH_MARR_1"/>
    <property type="match status" value="1"/>
</dbReference>
<dbReference type="PRINTS" id="PR00598">
    <property type="entry name" value="HTHMARR"/>
</dbReference>
<dbReference type="InterPro" id="IPR000835">
    <property type="entry name" value="HTH_MarR-typ"/>
</dbReference>
<dbReference type="InterPro" id="IPR052067">
    <property type="entry name" value="Metal_resp_HTH_trans_reg"/>
</dbReference>
<proteinExistence type="predicted"/>
<evidence type="ECO:0000256" key="4">
    <source>
        <dbReference type="SAM" id="Coils"/>
    </source>
</evidence>
<dbReference type="PROSITE" id="PS50995">
    <property type="entry name" value="HTH_MARR_2"/>
    <property type="match status" value="1"/>
</dbReference>
<organism evidence="6 7">
    <name type="scientific">Kangiella marina</name>
    <dbReference type="NCBI Taxonomy" id="1079178"/>
    <lineage>
        <taxon>Bacteria</taxon>
        <taxon>Pseudomonadati</taxon>
        <taxon>Pseudomonadota</taxon>
        <taxon>Gammaproteobacteria</taxon>
        <taxon>Kangiellales</taxon>
        <taxon>Kangiellaceae</taxon>
        <taxon>Kangiella</taxon>
    </lineage>
</organism>
<protein>
    <recommendedName>
        <fullName evidence="5">HTH marR-type domain-containing protein</fullName>
    </recommendedName>
</protein>
<evidence type="ECO:0000256" key="1">
    <source>
        <dbReference type="ARBA" id="ARBA00023015"/>
    </source>
</evidence>
<feature type="domain" description="HTH marR-type" evidence="5">
    <location>
        <begin position="18"/>
        <end position="151"/>
    </location>
</feature>
<comment type="caution">
    <text evidence="6">The sequence shown here is derived from an EMBL/GenBank/DDBJ whole genome shotgun (WGS) entry which is preliminary data.</text>
</comment>
<evidence type="ECO:0000313" key="6">
    <source>
        <dbReference type="EMBL" id="GAA4354230.1"/>
    </source>
</evidence>
<dbReference type="Pfam" id="PF13463">
    <property type="entry name" value="HTH_27"/>
    <property type="match status" value="1"/>
</dbReference>
<accession>A0ABP8I9W3</accession>
<dbReference type="PANTHER" id="PTHR35790:SF4">
    <property type="entry name" value="HTH-TYPE TRANSCRIPTIONAL REGULATOR PCHR"/>
    <property type="match status" value="1"/>
</dbReference>
<evidence type="ECO:0000256" key="3">
    <source>
        <dbReference type="ARBA" id="ARBA00023163"/>
    </source>
</evidence>
<reference evidence="7" key="1">
    <citation type="journal article" date="2019" name="Int. J. Syst. Evol. Microbiol.">
        <title>The Global Catalogue of Microorganisms (GCM) 10K type strain sequencing project: providing services to taxonomists for standard genome sequencing and annotation.</title>
        <authorList>
            <consortium name="The Broad Institute Genomics Platform"/>
            <consortium name="The Broad Institute Genome Sequencing Center for Infectious Disease"/>
            <person name="Wu L."/>
            <person name="Ma J."/>
        </authorList>
    </citation>
    <scope>NUCLEOTIDE SEQUENCE [LARGE SCALE GENOMIC DNA]</scope>
    <source>
        <strain evidence="7">JCM 17728</strain>
    </source>
</reference>
<evidence type="ECO:0000256" key="2">
    <source>
        <dbReference type="ARBA" id="ARBA00023125"/>
    </source>
</evidence>
<evidence type="ECO:0000259" key="5">
    <source>
        <dbReference type="PROSITE" id="PS50995"/>
    </source>
</evidence>
<evidence type="ECO:0000313" key="7">
    <source>
        <dbReference type="Proteomes" id="UP001501011"/>
    </source>
</evidence>
<dbReference type="EMBL" id="BAABFV010000001">
    <property type="protein sequence ID" value="GAA4354230.1"/>
    <property type="molecule type" value="Genomic_DNA"/>
</dbReference>
<dbReference type="InterPro" id="IPR036388">
    <property type="entry name" value="WH-like_DNA-bd_sf"/>
</dbReference>
<name>A0ABP8I9W3_9GAMM</name>
<dbReference type="SMART" id="SM00347">
    <property type="entry name" value="HTH_MARR"/>
    <property type="match status" value="1"/>
</dbReference>
<dbReference type="Proteomes" id="UP001501011">
    <property type="component" value="Unassembled WGS sequence"/>
</dbReference>
<feature type="coiled-coil region" evidence="4">
    <location>
        <begin position="139"/>
        <end position="166"/>
    </location>
</feature>
<gene>
    <name evidence="6" type="ORF">GCM10023151_00120</name>
</gene>
<keyword evidence="3" id="KW-0804">Transcription</keyword>
<keyword evidence="4" id="KW-0175">Coiled coil</keyword>
<dbReference type="InterPro" id="IPR036390">
    <property type="entry name" value="WH_DNA-bd_sf"/>
</dbReference>
<dbReference type="InterPro" id="IPR023187">
    <property type="entry name" value="Tscrpt_reg_MarR-type_CS"/>
</dbReference>
<keyword evidence="7" id="KW-1185">Reference proteome</keyword>
<sequence>MTNELSTDMETTETYELDQHLPYRIAVISNILQLGRDIEIRKITDLGSRELRVLLNVGTYTPVSAAQIAFQTKLDSYTISRGVKALLNQGLIEKRALPNNKKEKLLYLTDKGQAVYTKVTASLTRRDEQFASFLTKKQRTELIKNLKKLEQQAVELLAQHAIAEQNEGIELSGDQKEIIRWFNKMD</sequence>
<dbReference type="PANTHER" id="PTHR35790">
    <property type="entry name" value="HTH-TYPE TRANSCRIPTIONAL REGULATOR PCHR"/>
    <property type="match status" value="1"/>
</dbReference>
<dbReference type="SUPFAM" id="SSF46785">
    <property type="entry name" value="Winged helix' DNA-binding domain"/>
    <property type="match status" value="1"/>
</dbReference>
<dbReference type="RefSeq" id="WP_345291164.1">
    <property type="nucleotide sequence ID" value="NZ_BAABFV010000001.1"/>
</dbReference>